<evidence type="ECO:0000256" key="1">
    <source>
        <dbReference type="SAM" id="Phobius"/>
    </source>
</evidence>
<dbReference type="Proteomes" id="UP000023152">
    <property type="component" value="Unassembled WGS sequence"/>
</dbReference>
<evidence type="ECO:0000313" key="2">
    <source>
        <dbReference type="EMBL" id="ETO06206.1"/>
    </source>
</evidence>
<keyword evidence="1" id="KW-0472">Membrane</keyword>
<comment type="caution">
    <text evidence="2">The sequence shown here is derived from an EMBL/GenBank/DDBJ whole genome shotgun (WGS) entry which is preliminary data.</text>
</comment>
<sequence>MFSFLQQQTKINYWKNDKNGGKKNTYDNIVRFDNGTPETDDDVLITIIDGNGTSTENDERIIHHSRVILCFLLFDFNQRKSNEQGLIIVAYNTLKWKIKNDNSIQLSIYKDIWDVLYVIKKKANCFGRSIKAIIIPVQFQKLDNKGEECKRQKLFDNSIIVHWRTYLQTAIDIFGHNHNYAIEFYEKILMIVLNTFGINCNFIIGKIYQLKKSMIRQLKIMLEIFGIFDLYNKEK</sequence>
<evidence type="ECO:0000313" key="3">
    <source>
        <dbReference type="Proteomes" id="UP000023152"/>
    </source>
</evidence>
<keyword evidence="3" id="KW-1185">Reference proteome</keyword>
<feature type="transmembrane region" description="Helical" evidence="1">
    <location>
        <begin position="188"/>
        <end position="208"/>
    </location>
</feature>
<reference evidence="2 3" key="1">
    <citation type="journal article" date="2013" name="Curr. Biol.">
        <title>The Genome of the Foraminiferan Reticulomyxa filosa.</title>
        <authorList>
            <person name="Glockner G."/>
            <person name="Hulsmann N."/>
            <person name="Schleicher M."/>
            <person name="Noegel A.A."/>
            <person name="Eichinger L."/>
            <person name="Gallinger C."/>
            <person name="Pawlowski J."/>
            <person name="Sierra R."/>
            <person name="Euteneuer U."/>
            <person name="Pillet L."/>
            <person name="Moustafa A."/>
            <person name="Platzer M."/>
            <person name="Groth M."/>
            <person name="Szafranski K."/>
            <person name="Schliwa M."/>
        </authorList>
    </citation>
    <scope>NUCLEOTIDE SEQUENCE [LARGE SCALE GENOMIC DNA]</scope>
</reference>
<protein>
    <submittedName>
        <fullName evidence="2">Uncharacterized protein</fullName>
    </submittedName>
</protein>
<gene>
    <name evidence="2" type="ORF">RFI_31190</name>
</gene>
<dbReference type="EMBL" id="ASPP01027367">
    <property type="protein sequence ID" value="ETO06206.1"/>
    <property type="molecule type" value="Genomic_DNA"/>
</dbReference>
<dbReference type="AlphaFoldDB" id="X6LXW3"/>
<organism evidence="2 3">
    <name type="scientific">Reticulomyxa filosa</name>
    <dbReference type="NCBI Taxonomy" id="46433"/>
    <lineage>
        <taxon>Eukaryota</taxon>
        <taxon>Sar</taxon>
        <taxon>Rhizaria</taxon>
        <taxon>Retaria</taxon>
        <taxon>Foraminifera</taxon>
        <taxon>Monothalamids</taxon>
        <taxon>Reticulomyxidae</taxon>
        <taxon>Reticulomyxa</taxon>
    </lineage>
</organism>
<proteinExistence type="predicted"/>
<name>X6LXW3_RETFI</name>
<keyword evidence="1" id="KW-0812">Transmembrane</keyword>
<accession>X6LXW3</accession>
<keyword evidence="1" id="KW-1133">Transmembrane helix</keyword>